<dbReference type="Proteomes" id="UP000295361">
    <property type="component" value="Unassembled WGS sequence"/>
</dbReference>
<name>A0A4R6QMM5_9BURK</name>
<dbReference type="GO" id="GO:0000166">
    <property type="term" value="F:nucleotide binding"/>
    <property type="evidence" value="ECO:0007669"/>
    <property type="project" value="InterPro"/>
</dbReference>
<evidence type="ECO:0000313" key="5">
    <source>
        <dbReference type="Proteomes" id="UP000295361"/>
    </source>
</evidence>
<dbReference type="OrthoDB" id="9793050at2"/>
<evidence type="ECO:0000259" key="3">
    <source>
        <dbReference type="Pfam" id="PF22725"/>
    </source>
</evidence>
<organism evidence="4 5">
    <name type="scientific">Roseateles toxinivorans</name>
    <dbReference type="NCBI Taxonomy" id="270368"/>
    <lineage>
        <taxon>Bacteria</taxon>
        <taxon>Pseudomonadati</taxon>
        <taxon>Pseudomonadota</taxon>
        <taxon>Betaproteobacteria</taxon>
        <taxon>Burkholderiales</taxon>
        <taxon>Sphaerotilaceae</taxon>
        <taxon>Roseateles</taxon>
    </lineage>
</organism>
<dbReference type="EMBL" id="SNXS01000004">
    <property type="protein sequence ID" value="TDP64138.1"/>
    <property type="molecule type" value="Genomic_DNA"/>
</dbReference>
<dbReference type="AlphaFoldDB" id="A0A4R6QMM5"/>
<dbReference type="Pfam" id="PF01408">
    <property type="entry name" value="GFO_IDH_MocA"/>
    <property type="match status" value="1"/>
</dbReference>
<dbReference type="SUPFAM" id="SSF51735">
    <property type="entry name" value="NAD(P)-binding Rossmann-fold domains"/>
    <property type="match status" value="1"/>
</dbReference>
<reference evidence="4 5" key="1">
    <citation type="submission" date="2019-03" db="EMBL/GenBank/DDBJ databases">
        <title>Genomic Encyclopedia of Type Strains, Phase IV (KMG-IV): sequencing the most valuable type-strain genomes for metagenomic binning, comparative biology and taxonomic classification.</title>
        <authorList>
            <person name="Goeker M."/>
        </authorList>
    </citation>
    <scope>NUCLEOTIDE SEQUENCE [LARGE SCALE GENOMIC DNA]</scope>
    <source>
        <strain evidence="4 5">DSM 16998</strain>
    </source>
</reference>
<dbReference type="Gene3D" id="3.30.360.10">
    <property type="entry name" value="Dihydrodipicolinate Reductase, domain 2"/>
    <property type="match status" value="1"/>
</dbReference>
<dbReference type="PANTHER" id="PTHR43818:SF11">
    <property type="entry name" value="BCDNA.GH03377"/>
    <property type="match status" value="1"/>
</dbReference>
<keyword evidence="1" id="KW-0560">Oxidoreductase</keyword>
<dbReference type="InterPro" id="IPR050463">
    <property type="entry name" value="Gfo/Idh/MocA_oxidrdct_glycsds"/>
</dbReference>
<feature type="domain" description="GFO/IDH/MocA-like oxidoreductase" evidence="3">
    <location>
        <begin position="134"/>
        <end position="267"/>
    </location>
</feature>
<dbReference type="GO" id="GO:0016491">
    <property type="term" value="F:oxidoreductase activity"/>
    <property type="evidence" value="ECO:0007669"/>
    <property type="project" value="UniProtKB-KW"/>
</dbReference>
<dbReference type="SUPFAM" id="SSF55347">
    <property type="entry name" value="Glyceraldehyde-3-phosphate dehydrogenase-like, C-terminal domain"/>
    <property type="match status" value="1"/>
</dbReference>
<sequence length="371" mass="39636">MSLTLRAPTKVGIIGAGDIFPAYAKGLQAFGNVQLIAVADARADVAEQRASEFDIEAMTPAQLLASEAQIIINLTPPAAHLAVGKQVLEAGKHLYTEKPLGSSFVEGQALMEAAARAGRRIGCAPDTFLGGAGQAARALVDCGRLGRIVAGQACMMERGPDDWHPNPEFFYRPGAGPLMDMGVYYLTQLVQLLGPVRRVSGMAHTSWLRREVPRGPRQGQSIEVETPTHVVAGLEFEAGAFVTLSTSFDVWKHRSSHIELYGEQGSVVLPDPNQFGGELSFSEQDGDWQDMAPRAFTGRHRGLGVAEMAWAISAGQPHRANGELALHVLEVMDATLRAADKATPVLLTTRCARPAPLPLGFAQQIACEVAA</sequence>
<evidence type="ECO:0000313" key="4">
    <source>
        <dbReference type="EMBL" id="TDP64138.1"/>
    </source>
</evidence>
<gene>
    <name evidence="4" type="ORF">DES47_104427</name>
</gene>
<dbReference type="InterPro" id="IPR055170">
    <property type="entry name" value="GFO_IDH_MocA-like_dom"/>
</dbReference>
<dbReference type="PANTHER" id="PTHR43818">
    <property type="entry name" value="BCDNA.GH03377"/>
    <property type="match status" value="1"/>
</dbReference>
<comment type="caution">
    <text evidence="4">The sequence shown here is derived from an EMBL/GenBank/DDBJ whole genome shotgun (WGS) entry which is preliminary data.</text>
</comment>
<evidence type="ECO:0000256" key="1">
    <source>
        <dbReference type="ARBA" id="ARBA00023002"/>
    </source>
</evidence>
<dbReference type="RefSeq" id="WP_133701972.1">
    <property type="nucleotide sequence ID" value="NZ_SNXS01000004.1"/>
</dbReference>
<dbReference type="InterPro" id="IPR000683">
    <property type="entry name" value="Gfo/Idh/MocA-like_OxRdtase_N"/>
</dbReference>
<dbReference type="Gene3D" id="3.40.50.720">
    <property type="entry name" value="NAD(P)-binding Rossmann-like Domain"/>
    <property type="match status" value="1"/>
</dbReference>
<dbReference type="InterPro" id="IPR036291">
    <property type="entry name" value="NAD(P)-bd_dom_sf"/>
</dbReference>
<keyword evidence="5" id="KW-1185">Reference proteome</keyword>
<evidence type="ECO:0000259" key="2">
    <source>
        <dbReference type="Pfam" id="PF01408"/>
    </source>
</evidence>
<proteinExistence type="predicted"/>
<feature type="domain" description="Gfo/Idh/MocA-like oxidoreductase N-terminal" evidence="2">
    <location>
        <begin position="10"/>
        <end position="121"/>
    </location>
</feature>
<protein>
    <submittedName>
        <fullName evidence="4">Putative dehydrogenase</fullName>
    </submittedName>
</protein>
<dbReference type="Pfam" id="PF22725">
    <property type="entry name" value="GFO_IDH_MocA_C3"/>
    <property type="match status" value="1"/>
</dbReference>
<accession>A0A4R6QMM5</accession>
<dbReference type="InParanoid" id="A0A4R6QMM5"/>